<feature type="region of interest" description="Disordered" evidence="1">
    <location>
        <begin position="1"/>
        <end position="22"/>
    </location>
</feature>
<name>A0A498IFD0_MALDO</name>
<proteinExistence type="predicted"/>
<dbReference type="CDD" id="cd09917">
    <property type="entry name" value="F-box_SF"/>
    <property type="match status" value="1"/>
</dbReference>
<dbReference type="Pfam" id="PF00646">
    <property type="entry name" value="F-box"/>
    <property type="match status" value="1"/>
</dbReference>
<dbReference type="SUPFAM" id="SSF81383">
    <property type="entry name" value="F-box domain"/>
    <property type="match status" value="2"/>
</dbReference>
<feature type="domain" description="F-box" evidence="2">
    <location>
        <begin position="218"/>
        <end position="250"/>
    </location>
</feature>
<dbReference type="AlphaFoldDB" id="A0A498IFD0"/>
<dbReference type="InterPro" id="IPR036047">
    <property type="entry name" value="F-box-like_dom_sf"/>
</dbReference>
<reference evidence="3 4" key="1">
    <citation type="submission" date="2018-10" db="EMBL/GenBank/DDBJ databases">
        <title>A high-quality apple genome assembly.</title>
        <authorList>
            <person name="Hu J."/>
        </authorList>
    </citation>
    <scope>NUCLEOTIDE SEQUENCE [LARGE SCALE GENOMIC DNA]</scope>
    <source>
        <strain evidence="4">cv. HFTH1</strain>
        <tissue evidence="3">Young leaf</tissue>
    </source>
</reference>
<sequence>MERKREFRASTSPKAEGTSSESGIDRFSVLPEEVAHCILSLLNFKDLTRVGALSKRCRQFHLSVPVVDFGTVWWTDEKKKMDLATLMISFDRYLHFRGHNRLQQVCIGLGFYASDEAKKVLKWIRNAIRCNVEELDVHFSQLATNKLSLPSFVFHSQSLRSLSVSLGMFNSETVEATSLSFSSNLRYLSLRYVNTVGEGGCFQMDLMLLQMRQGVTSLFYQSNLPVDVAHHILSFLDFNDITRVGAVSRKCRLFYLSAPVLDVCPSWSITNQYHTRLLSSLDRYLIYCGDNRMQCLRISWRFCTPHTYCDQFCDDQFRVLTWIQNAVRCNVEELDLHFENVVPPLPSCIFRAQSLRSLSVDLDREIFNAPICSAKVLTINKNTIEALSKEGSVRAPIFDNMRNLSIHCENLNDDLVPGMVSLLRGIPNLNILYAKTSPRPFLFTPKTSTGFGLDYWKMQNLSFVGQLKEVTIEHSHGSNEIEFARYILEHAQNLKKMIIALYNEDAQSQVVAEMVSRSKTIPTAIVCTSVLKVPV</sequence>
<keyword evidence="4" id="KW-1185">Reference proteome</keyword>
<evidence type="ECO:0000313" key="4">
    <source>
        <dbReference type="Proteomes" id="UP000290289"/>
    </source>
</evidence>
<dbReference type="PROSITE" id="PS50181">
    <property type="entry name" value="FBOX"/>
    <property type="match status" value="1"/>
</dbReference>
<protein>
    <recommendedName>
        <fullName evidence="2">F-box domain-containing protein</fullName>
    </recommendedName>
</protein>
<evidence type="ECO:0000313" key="3">
    <source>
        <dbReference type="EMBL" id="RXH81729.1"/>
    </source>
</evidence>
<feature type="compositionally biased region" description="Polar residues" evidence="1">
    <location>
        <begin position="9"/>
        <end position="22"/>
    </location>
</feature>
<gene>
    <name evidence="3" type="ORF">DVH24_036070</name>
</gene>
<dbReference type="InterPro" id="IPR050232">
    <property type="entry name" value="FBL13/AtMIF1-like"/>
</dbReference>
<dbReference type="Gene3D" id="1.20.1280.50">
    <property type="match status" value="1"/>
</dbReference>
<dbReference type="Proteomes" id="UP000290289">
    <property type="component" value="Chromosome 12"/>
</dbReference>
<accession>A0A498IFD0</accession>
<evidence type="ECO:0000256" key="1">
    <source>
        <dbReference type="SAM" id="MobiDB-lite"/>
    </source>
</evidence>
<dbReference type="SUPFAM" id="SSF52047">
    <property type="entry name" value="RNI-like"/>
    <property type="match status" value="1"/>
</dbReference>
<organism evidence="3 4">
    <name type="scientific">Malus domestica</name>
    <name type="common">Apple</name>
    <name type="synonym">Pyrus malus</name>
    <dbReference type="NCBI Taxonomy" id="3750"/>
    <lineage>
        <taxon>Eukaryota</taxon>
        <taxon>Viridiplantae</taxon>
        <taxon>Streptophyta</taxon>
        <taxon>Embryophyta</taxon>
        <taxon>Tracheophyta</taxon>
        <taxon>Spermatophyta</taxon>
        <taxon>Magnoliopsida</taxon>
        <taxon>eudicotyledons</taxon>
        <taxon>Gunneridae</taxon>
        <taxon>Pentapetalae</taxon>
        <taxon>rosids</taxon>
        <taxon>fabids</taxon>
        <taxon>Rosales</taxon>
        <taxon>Rosaceae</taxon>
        <taxon>Amygdaloideae</taxon>
        <taxon>Maleae</taxon>
        <taxon>Malus</taxon>
    </lineage>
</organism>
<dbReference type="InterPro" id="IPR001810">
    <property type="entry name" value="F-box_dom"/>
</dbReference>
<dbReference type="PANTHER" id="PTHR31900">
    <property type="entry name" value="F-BOX/RNI SUPERFAMILY PROTEIN-RELATED"/>
    <property type="match status" value="1"/>
</dbReference>
<dbReference type="SMART" id="SM00256">
    <property type="entry name" value="FBOX"/>
    <property type="match status" value="2"/>
</dbReference>
<dbReference type="InterPro" id="IPR006566">
    <property type="entry name" value="FBD"/>
</dbReference>
<evidence type="ECO:0000259" key="2">
    <source>
        <dbReference type="PROSITE" id="PS50181"/>
    </source>
</evidence>
<dbReference type="EMBL" id="RDQH01000338">
    <property type="protein sequence ID" value="RXH81729.1"/>
    <property type="molecule type" value="Genomic_DNA"/>
</dbReference>
<dbReference type="Pfam" id="PF12937">
    <property type="entry name" value="F-box-like"/>
    <property type="match status" value="1"/>
</dbReference>
<dbReference type="Pfam" id="PF08387">
    <property type="entry name" value="FBD"/>
    <property type="match status" value="1"/>
</dbReference>
<comment type="caution">
    <text evidence="3">The sequence shown here is derived from an EMBL/GenBank/DDBJ whole genome shotgun (WGS) entry which is preliminary data.</text>
</comment>
<dbReference type="PANTHER" id="PTHR31900:SF30">
    <property type="entry name" value="SUPERFAMILY PROTEIN, PUTATIVE-RELATED"/>
    <property type="match status" value="1"/>
</dbReference>